<accession>A0A8S4QKW7</accession>
<name>A0A8S4QKW7_9NEOP</name>
<dbReference type="InterPro" id="IPR006578">
    <property type="entry name" value="MADF-dom"/>
</dbReference>
<dbReference type="Pfam" id="PF10545">
    <property type="entry name" value="MADF_DNA_bdg"/>
    <property type="match status" value="1"/>
</dbReference>
<keyword evidence="3" id="KW-1185">Reference proteome</keyword>
<evidence type="ECO:0000313" key="2">
    <source>
        <dbReference type="EMBL" id="CAH2215959.1"/>
    </source>
</evidence>
<comment type="caution">
    <text evidence="2">The sequence shown here is derived from an EMBL/GenBank/DDBJ whole genome shotgun (WGS) entry which is preliminary data.</text>
</comment>
<feature type="non-terminal residue" evidence="2">
    <location>
        <position position="1"/>
    </location>
</feature>
<sequence length="61" mass="6970">STIQKKWKNMRDSFAKELAMQRGKSGQGAIKKKKYVHFDSLLFLVPSLQKRETSSNVKSPS</sequence>
<organism evidence="2 3">
    <name type="scientific">Pararge aegeria aegeria</name>
    <dbReference type="NCBI Taxonomy" id="348720"/>
    <lineage>
        <taxon>Eukaryota</taxon>
        <taxon>Metazoa</taxon>
        <taxon>Ecdysozoa</taxon>
        <taxon>Arthropoda</taxon>
        <taxon>Hexapoda</taxon>
        <taxon>Insecta</taxon>
        <taxon>Pterygota</taxon>
        <taxon>Neoptera</taxon>
        <taxon>Endopterygota</taxon>
        <taxon>Lepidoptera</taxon>
        <taxon>Glossata</taxon>
        <taxon>Ditrysia</taxon>
        <taxon>Papilionoidea</taxon>
        <taxon>Nymphalidae</taxon>
        <taxon>Satyrinae</taxon>
        <taxon>Satyrini</taxon>
        <taxon>Parargina</taxon>
        <taxon>Pararge</taxon>
    </lineage>
</organism>
<dbReference type="AlphaFoldDB" id="A0A8S4QKW7"/>
<dbReference type="Proteomes" id="UP000838756">
    <property type="component" value="Unassembled WGS sequence"/>
</dbReference>
<evidence type="ECO:0000313" key="3">
    <source>
        <dbReference type="Proteomes" id="UP000838756"/>
    </source>
</evidence>
<feature type="domain" description="MADF" evidence="1">
    <location>
        <begin position="3"/>
        <end position="44"/>
    </location>
</feature>
<dbReference type="EMBL" id="CAKXAJ010013509">
    <property type="protein sequence ID" value="CAH2215959.1"/>
    <property type="molecule type" value="Genomic_DNA"/>
</dbReference>
<dbReference type="OrthoDB" id="6921198at2759"/>
<evidence type="ECO:0000259" key="1">
    <source>
        <dbReference type="Pfam" id="PF10545"/>
    </source>
</evidence>
<reference evidence="2" key="1">
    <citation type="submission" date="2022-03" db="EMBL/GenBank/DDBJ databases">
        <authorList>
            <person name="Lindestad O."/>
        </authorList>
    </citation>
    <scope>NUCLEOTIDE SEQUENCE</scope>
</reference>
<gene>
    <name evidence="2" type="primary">jg26460</name>
    <name evidence="2" type="ORF">PAEG_LOCUS4038</name>
</gene>
<proteinExistence type="predicted"/>
<protein>
    <submittedName>
        <fullName evidence="2">Jg26460 protein</fullName>
    </submittedName>
</protein>